<reference evidence="1" key="1">
    <citation type="journal article" date="2013" name="J. Plant Res.">
        <title>Effect of fungi and light on seed germination of three Opuntia species from semiarid lands of central Mexico.</title>
        <authorList>
            <person name="Delgado-Sanchez P."/>
            <person name="Jimenez-Bremont J.F."/>
            <person name="Guerrero-Gonzalez Mde L."/>
            <person name="Flores J."/>
        </authorList>
    </citation>
    <scope>NUCLEOTIDE SEQUENCE</scope>
    <source>
        <tissue evidence="1">Cladode</tissue>
    </source>
</reference>
<proteinExistence type="predicted"/>
<accession>A0A7C9CLZ1</accession>
<sequence length="132" mass="14539">MGVYPGGSVAWFIIAWAFSLVVAAGCRLLGLSRGLWCGPQGGSPMMLAWLSRIVSSSPPSWLAGSSIKRWSSPSFRDLVMFLTKCSFRPQSFVAVGLGLVIQTEAKSRVCWIRLGKAQFRFCFWLGNQMISK</sequence>
<evidence type="ECO:0000313" key="1">
    <source>
        <dbReference type="EMBL" id="MBA4619083.1"/>
    </source>
</evidence>
<reference evidence="1" key="2">
    <citation type="submission" date="2020-07" db="EMBL/GenBank/DDBJ databases">
        <authorList>
            <person name="Vera ALvarez R."/>
            <person name="Arias-Moreno D.M."/>
            <person name="Jimenez-Jacinto V."/>
            <person name="Jimenez-Bremont J.F."/>
            <person name="Swaminathan K."/>
            <person name="Moose S.P."/>
            <person name="Guerrero-Gonzalez M.L."/>
            <person name="Marino-Ramirez L."/>
            <person name="Landsman D."/>
            <person name="Rodriguez-Kessler M."/>
            <person name="Delgado-Sanchez P."/>
        </authorList>
    </citation>
    <scope>NUCLEOTIDE SEQUENCE</scope>
    <source>
        <tissue evidence="1">Cladode</tissue>
    </source>
</reference>
<dbReference type="EMBL" id="GISG01023790">
    <property type="protein sequence ID" value="MBA4619083.1"/>
    <property type="molecule type" value="Transcribed_RNA"/>
</dbReference>
<organism evidence="1">
    <name type="scientific">Opuntia streptacantha</name>
    <name type="common">Prickly pear cactus</name>
    <name type="synonym">Opuntia cardona</name>
    <dbReference type="NCBI Taxonomy" id="393608"/>
    <lineage>
        <taxon>Eukaryota</taxon>
        <taxon>Viridiplantae</taxon>
        <taxon>Streptophyta</taxon>
        <taxon>Embryophyta</taxon>
        <taxon>Tracheophyta</taxon>
        <taxon>Spermatophyta</taxon>
        <taxon>Magnoliopsida</taxon>
        <taxon>eudicotyledons</taxon>
        <taxon>Gunneridae</taxon>
        <taxon>Pentapetalae</taxon>
        <taxon>Caryophyllales</taxon>
        <taxon>Cactineae</taxon>
        <taxon>Cactaceae</taxon>
        <taxon>Opuntioideae</taxon>
        <taxon>Opuntia</taxon>
    </lineage>
</organism>
<name>A0A7C9CLZ1_OPUST</name>
<protein>
    <submittedName>
        <fullName evidence="1">Uncharacterized protein</fullName>
    </submittedName>
</protein>
<dbReference type="AlphaFoldDB" id="A0A7C9CLZ1"/>
<dbReference type="EMBL" id="GISG01023787">
    <property type="protein sequence ID" value="MBA4619080.1"/>
    <property type="molecule type" value="Transcribed_RNA"/>
</dbReference>